<protein>
    <submittedName>
        <fullName evidence="1">Uncharacterized protein</fullName>
    </submittedName>
</protein>
<evidence type="ECO:0000313" key="2">
    <source>
        <dbReference type="Proteomes" id="UP001172386"/>
    </source>
</evidence>
<keyword evidence="2" id="KW-1185">Reference proteome</keyword>
<organism evidence="1 2">
    <name type="scientific">Neophaeococcomyces mojaviensis</name>
    <dbReference type="NCBI Taxonomy" id="3383035"/>
    <lineage>
        <taxon>Eukaryota</taxon>
        <taxon>Fungi</taxon>
        <taxon>Dikarya</taxon>
        <taxon>Ascomycota</taxon>
        <taxon>Pezizomycotina</taxon>
        <taxon>Eurotiomycetes</taxon>
        <taxon>Chaetothyriomycetidae</taxon>
        <taxon>Chaetothyriales</taxon>
        <taxon>Chaetothyriales incertae sedis</taxon>
        <taxon>Neophaeococcomyces</taxon>
    </lineage>
</organism>
<evidence type="ECO:0000313" key="1">
    <source>
        <dbReference type="EMBL" id="KAJ9662021.1"/>
    </source>
</evidence>
<accession>A0ACC3AHB4</accession>
<dbReference type="Proteomes" id="UP001172386">
    <property type="component" value="Unassembled WGS sequence"/>
</dbReference>
<gene>
    <name evidence="1" type="ORF">H2198_001563</name>
</gene>
<comment type="caution">
    <text evidence="1">The sequence shown here is derived from an EMBL/GenBank/DDBJ whole genome shotgun (WGS) entry which is preliminary data.</text>
</comment>
<dbReference type="EMBL" id="JAPDRQ010000018">
    <property type="protein sequence ID" value="KAJ9662021.1"/>
    <property type="molecule type" value="Genomic_DNA"/>
</dbReference>
<name>A0ACC3AHB4_9EURO</name>
<reference evidence="1" key="1">
    <citation type="submission" date="2022-10" db="EMBL/GenBank/DDBJ databases">
        <title>Culturing micro-colonial fungi from biological soil crusts in the Mojave desert and describing Neophaeococcomyces mojavensis, and introducing the new genera and species Taxawa tesnikishii.</title>
        <authorList>
            <person name="Kurbessoian T."/>
            <person name="Stajich J.E."/>
        </authorList>
    </citation>
    <scope>NUCLEOTIDE SEQUENCE</scope>
    <source>
        <strain evidence="1">JES_112</strain>
    </source>
</reference>
<proteinExistence type="predicted"/>
<sequence length="256" mass="26737">MASLSNKVFAITGGASGMGLATGLRLARANVRAICIGDFNAQTLDGARDQILAANSKTEVLTTKIDVSSSSSVQGWINDIIEKFGTLDGAVNCAGVAQKVMARKSPTILEETDETWERTIGVNLNGVFFSTRAEVQAMVKLDKAPRSIVNIASMASMVHGPDCYAYGVSKRAVASLSTSVSKDVLPFGIRVNTVSPSATNTPMLSQFFDASAATSGDTMGFDLVSPEHIAEVITWLLSENSSKVSGANIPVGASAP</sequence>